<dbReference type="SUPFAM" id="SSF53474">
    <property type="entry name" value="alpha/beta-Hydrolases"/>
    <property type="match status" value="1"/>
</dbReference>
<feature type="compositionally biased region" description="Low complexity" evidence="4">
    <location>
        <begin position="621"/>
        <end position="631"/>
    </location>
</feature>
<dbReference type="Proteomes" id="UP001556367">
    <property type="component" value="Unassembled WGS sequence"/>
</dbReference>
<dbReference type="PANTHER" id="PTHR48081">
    <property type="entry name" value="AB HYDROLASE SUPERFAMILY PROTEIN C4A8.06C"/>
    <property type="match status" value="1"/>
</dbReference>
<feature type="region of interest" description="Disordered" evidence="4">
    <location>
        <begin position="675"/>
        <end position="717"/>
    </location>
</feature>
<keyword evidence="2" id="KW-0378">Hydrolase</keyword>
<reference evidence="7" key="1">
    <citation type="submission" date="2024-06" db="EMBL/GenBank/DDBJ databases">
        <title>Multi-omics analyses provide insights into the biosynthesis of the anticancer antibiotic pleurotin in Hohenbuehelia grisea.</title>
        <authorList>
            <person name="Weaver J.A."/>
            <person name="Alberti F."/>
        </authorList>
    </citation>
    <scope>NUCLEOTIDE SEQUENCE [LARGE SCALE GENOMIC DNA]</scope>
    <source>
        <strain evidence="7">T-177</strain>
    </source>
</reference>
<evidence type="ECO:0000256" key="2">
    <source>
        <dbReference type="ARBA" id="ARBA00022801"/>
    </source>
</evidence>
<comment type="caution">
    <text evidence="6">The sequence shown here is derived from an EMBL/GenBank/DDBJ whole genome shotgun (WGS) entry which is preliminary data.</text>
</comment>
<dbReference type="InterPro" id="IPR013094">
    <property type="entry name" value="AB_hydrolase_3"/>
</dbReference>
<dbReference type="InterPro" id="IPR050300">
    <property type="entry name" value="GDXG_lipolytic_enzyme"/>
</dbReference>
<dbReference type="EMBL" id="JASNQZ010000011">
    <property type="protein sequence ID" value="KAL0951651.1"/>
    <property type="molecule type" value="Genomic_DNA"/>
</dbReference>
<evidence type="ECO:0000259" key="5">
    <source>
        <dbReference type="Pfam" id="PF07859"/>
    </source>
</evidence>
<dbReference type="PANTHER" id="PTHR48081:SF26">
    <property type="entry name" value="ALPHA_BETA HYDROLASE FOLD-3 DOMAIN-CONTAINING PROTEIN"/>
    <property type="match status" value="1"/>
</dbReference>
<name>A0ABR3J806_9AGAR</name>
<feature type="region of interest" description="Disordered" evidence="4">
    <location>
        <begin position="493"/>
        <end position="588"/>
    </location>
</feature>
<evidence type="ECO:0000256" key="3">
    <source>
        <dbReference type="PROSITE-ProRule" id="PRU10038"/>
    </source>
</evidence>
<feature type="compositionally biased region" description="Basic residues" evidence="4">
    <location>
        <begin position="567"/>
        <end position="581"/>
    </location>
</feature>
<keyword evidence="7" id="KW-1185">Reference proteome</keyword>
<accession>A0ABR3J806</accession>
<feature type="compositionally biased region" description="Low complexity" evidence="4">
    <location>
        <begin position="679"/>
        <end position="688"/>
    </location>
</feature>
<dbReference type="Gene3D" id="3.40.50.1820">
    <property type="entry name" value="alpha/beta hydrolase"/>
    <property type="match status" value="1"/>
</dbReference>
<organism evidence="6 7">
    <name type="scientific">Hohenbuehelia grisea</name>
    <dbReference type="NCBI Taxonomy" id="104357"/>
    <lineage>
        <taxon>Eukaryota</taxon>
        <taxon>Fungi</taxon>
        <taxon>Dikarya</taxon>
        <taxon>Basidiomycota</taxon>
        <taxon>Agaricomycotina</taxon>
        <taxon>Agaricomycetes</taxon>
        <taxon>Agaricomycetidae</taxon>
        <taxon>Agaricales</taxon>
        <taxon>Pleurotineae</taxon>
        <taxon>Pleurotaceae</taxon>
        <taxon>Hohenbuehelia</taxon>
    </lineage>
</organism>
<comment type="similarity">
    <text evidence="1">Belongs to the 'GDXG' lipolytic enzyme family.</text>
</comment>
<feature type="compositionally biased region" description="Polar residues" evidence="4">
    <location>
        <begin position="705"/>
        <end position="717"/>
    </location>
</feature>
<sequence>MTITIPWPFARSISLTPPPASCMELSPNPVEPKLLLRHYTTPGVSPPSARIDPKLKIRQRRPIRLWHLWKYGLFAVTKATEVTTDVISHGIWGPRKKSWGIEMTVITSFMRGTGRHSGLVDIDILRTLMSLGGLVPLPSDALVTPVTFRVRKRQLRGILADFDAKETGSRELSGEWVVGRKTWLRLQSEWRAARQAQERSGSSSFPSKAGKVKEKVILYIHGGAYYLSSAASQRIVSIPLSKYADARVFALDYRLAPETRFPGPLHDAVSGYLRLVEDLHIPPENIVVAGDSAGGGLTLALLMYLRDNAYPLPAGAILMSPWVDLTMSCESWESNARFDVVPVPAPDDHMNPVSLYLGDHMERFLTHPYASPLFGDLRGLPPLLIQAGDAEVLRDEISLLAHKATLAGVDVRHELYEDAVHVFQSFPFLDASRRAFLSIREFVRTTLPGIQSHSPQLIDTKAEVELEHEIDNEQAKVVRGDGVETASGMEEVQHEFAPNGVDEIPSESGSDEDGRSRVYPSWGRSRNWTASAPSSDEESSDDGEDTEMDTDDDTETEQDSRSASSSTRHRRVTNARLRRRATMPSLNRLKRISSAISYIMPDPIPPFRPPRREVYHQHQRTASTSTPVSTPTTPPKPTHRRRNSTAGLAARRRQIPDSLKLPLAPAFSMTNMASPMPSPSIRRSSSSHPDIHSLVESWNHLGPANRTTFIKTSSQPP</sequence>
<evidence type="ECO:0000256" key="1">
    <source>
        <dbReference type="ARBA" id="ARBA00010515"/>
    </source>
</evidence>
<dbReference type="Pfam" id="PF07859">
    <property type="entry name" value="Abhydrolase_3"/>
    <property type="match status" value="1"/>
</dbReference>
<proteinExistence type="inferred from homology"/>
<feature type="region of interest" description="Disordered" evidence="4">
    <location>
        <begin position="603"/>
        <end position="655"/>
    </location>
</feature>
<feature type="domain" description="Alpha/beta hydrolase fold-3" evidence="5">
    <location>
        <begin position="217"/>
        <end position="424"/>
    </location>
</feature>
<dbReference type="InterPro" id="IPR029058">
    <property type="entry name" value="AB_hydrolase_fold"/>
</dbReference>
<protein>
    <recommendedName>
        <fullName evidence="5">Alpha/beta hydrolase fold-3 domain-containing protein</fullName>
    </recommendedName>
</protein>
<dbReference type="InterPro" id="IPR033140">
    <property type="entry name" value="Lipase_GDXG_put_SER_AS"/>
</dbReference>
<feature type="compositionally biased region" description="Acidic residues" evidence="4">
    <location>
        <begin position="535"/>
        <end position="557"/>
    </location>
</feature>
<gene>
    <name evidence="6" type="ORF">HGRIS_008331</name>
</gene>
<evidence type="ECO:0000313" key="7">
    <source>
        <dbReference type="Proteomes" id="UP001556367"/>
    </source>
</evidence>
<feature type="active site" evidence="3">
    <location>
        <position position="292"/>
    </location>
</feature>
<dbReference type="PROSITE" id="PS01174">
    <property type="entry name" value="LIPASE_GDXG_SER"/>
    <property type="match status" value="1"/>
</dbReference>
<evidence type="ECO:0000313" key="6">
    <source>
        <dbReference type="EMBL" id="KAL0951651.1"/>
    </source>
</evidence>
<feature type="compositionally biased region" description="Polar residues" evidence="4">
    <location>
        <begin position="524"/>
        <end position="533"/>
    </location>
</feature>
<evidence type="ECO:0000256" key="4">
    <source>
        <dbReference type="SAM" id="MobiDB-lite"/>
    </source>
</evidence>